<dbReference type="Proteomes" id="UP000319432">
    <property type="component" value="Chromosome"/>
</dbReference>
<accession>A0A502HAB8</accession>
<dbReference type="AlphaFoldDB" id="A0A502HAB8"/>
<evidence type="ECO:0000313" key="2">
    <source>
        <dbReference type="Proteomes" id="UP000319432"/>
    </source>
</evidence>
<gene>
    <name evidence="1" type="ORF">EEL30_05150</name>
</gene>
<keyword evidence="2" id="KW-1185">Reference proteome</keyword>
<dbReference type="EMBL" id="CP033464">
    <property type="protein sequence ID" value="QDX91809.1"/>
    <property type="molecule type" value="Genomic_DNA"/>
</dbReference>
<name>A0A502HAB8_BRELA</name>
<reference evidence="1 2" key="1">
    <citation type="submission" date="2018-11" db="EMBL/GenBank/DDBJ databases">
        <title>Phylogenetic determinants of toxin gene distribution in genomes of Brevibacillus laterosporus.</title>
        <authorList>
            <person name="Glare T.R."/>
            <person name="Durrant A."/>
            <person name="Berry C."/>
            <person name="Palma L."/>
            <person name="Ormskirk M."/>
            <person name="Cox M.O."/>
        </authorList>
    </citation>
    <scope>NUCLEOTIDE SEQUENCE [LARGE SCALE GENOMIC DNA]</scope>
    <source>
        <strain evidence="1 2">1821L</strain>
    </source>
</reference>
<sequence>MRGFISRSHGFKNNSCTTWTKNSLDLTHYLIDIIQVFCSRREGVFMLDQTKILFVLIFIKFKIKTVTVCLWILLLICTIKV</sequence>
<evidence type="ECO:0000313" key="1">
    <source>
        <dbReference type="EMBL" id="QDX91809.1"/>
    </source>
</evidence>
<protein>
    <submittedName>
        <fullName evidence="1">DUF3307 domain-containing protein</fullName>
    </submittedName>
</protein>
<proteinExistence type="predicted"/>
<organism evidence="1 2">
    <name type="scientific">Brevibacillus laterosporus</name>
    <name type="common">Bacillus laterosporus</name>
    <dbReference type="NCBI Taxonomy" id="1465"/>
    <lineage>
        <taxon>Bacteria</taxon>
        <taxon>Bacillati</taxon>
        <taxon>Bacillota</taxon>
        <taxon>Bacilli</taxon>
        <taxon>Bacillales</taxon>
        <taxon>Paenibacillaceae</taxon>
        <taxon>Brevibacillus</taxon>
    </lineage>
</organism>